<dbReference type="EMBL" id="QDKG01000001">
    <property type="protein sequence ID" value="PVH26270.1"/>
    <property type="molecule type" value="Genomic_DNA"/>
</dbReference>
<comment type="caution">
    <text evidence="1">The sequence shown here is derived from an EMBL/GenBank/DDBJ whole genome shotgun (WGS) entry which is preliminary data.</text>
</comment>
<dbReference type="OrthoDB" id="384795at2"/>
<name>A0A2T8HLL7_9SPHI</name>
<gene>
    <name evidence="1" type="ORF">DC487_01195</name>
</gene>
<reference evidence="1 2" key="1">
    <citation type="submission" date="2018-04" db="EMBL/GenBank/DDBJ databases">
        <title>Sphingobacterium cortibacter sp. nov.</title>
        <authorList>
            <person name="Li Y."/>
        </authorList>
    </citation>
    <scope>NUCLEOTIDE SEQUENCE [LARGE SCALE GENOMIC DNA]</scope>
    <source>
        <strain evidence="1 2">2c-3</strain>
    </source>
</reference>
<sequence>MPKIYIEVPIAERMPVIGEKTHRLDKIVLIDNCGVKHLKKPSEVVQAGYDHLLQMGYVSWLEEVEVSEDALEFVKGGESCK</sequence>
<evidence type="ECO:0000313" key="2">
    <source>
        <dbReference type="Proteomes" id="UP000245627"/>
    </source>
</evidence>
<proteinExistence type="predicted"/>
<dbReference type="AlphaFoldDB" id="A0A2T8HLL7"/>
<keyword evidence="2" id="KW-1185">Reference proteome</keyword>
<dbReference type="RefSeq" id="WP_116774135.1">
    <property type="nucleotide sequence ID" value="NZ_QDKG01000001.1"/>
</dbReference>
<evidence type="ECO:0000313" key="1">
    <source>
        <dbReference type="EMBL" id="PVH26270.1"/>
    </source>
</evidence>
<protein>
    <submittedName>
        <fullName evidence="1">Uncharacterized protein</fullName>
    </submittedName>
</protein>
<accession>A0A2T8HLL7</accession>
<dbReference type="Proteomes" id="UP000245627">
    <property type="component" value="Unassembled WGS sequence"/>
</dbReference>
<organism evidence="1 2">
    <name type="scientific">Sphingobacterium corticibacter</name>
    <dbReference type="NCBI Taxonomy" id="2171749"/>
    <lineage>
        <taxon>Bacteria</taxon>
        <taxon>Pseudomonadati</taxon>
        <taxon>Bacteroidota</taxon>
        <taxon>Sphingobacteriia</taxon>
        <taxon>Sphingobacteriales</taxon>
        <taxon>Sphingobacteriaceae</taxon>
        <taxon>Sphingobacterium</taxon>
    </lineage>
</organism>